<dbReference type="PANTHER" id="PTHR30273:SF2">
    <property type="entry name" value="PROTEIN FECR"/>
    <property type="match status" value="1"/>
</dbReference>
<evidence type="ECO:0000256" key="1">
    <source>
        <dbReference type="SAM" id="Phobius"/>
    </source>
</evidence>
<dbReference type="EMBL" id="NWUF01000009">
    <property type="protein sequence ID" value="PCE42259.1"/>
    <property type="molecule type" value="Genomic_DNA"/>
</dbReference>
<comment type="caution">
    <text evidence="4">The sequence shown here is derived from an EMBL/GenBank/DDBJ whole genome shotgun (WGS) entry which is preliminary data.</text>
</comment>
<evidence type="ECO:0008006" key="6">
    <source>
        <dbReference type="Google" id="ProtNLM"/>
    </source>
</evidence>
<keyword evidence="1" id="KW-0812">Transmembrane</keyword>
<dbReference type="PANTHER" id="PTHR30273">
    <property type="entry name" value="PERIPLASMIC SIGNAL SENSOR AND SIGMA FACTOR ACTIVATOR FECR-RELATED"/>
    <property type="match status" value="1"/>
</dbReference>
<feature type="transmembrane region" description="Helical" evidence="1">
    <location>
        <begin position="86"/>
        <end position="111"/>
    </location>
</feature>
<keyword evidence="5" id="KW-1185">Reference proteome</keyword>
<dbReference type="GO" id="GO:0016989">
    <property type="term" value="F:sigma factor antagonist activity"/>
    <property type="evidence" value="ECO:0007669"/>
    <property type="project" value="TreeGrafter"/>
</dbReference>
<dbReference type="KEGG" id="rdi:CMV14_22695"/>
<dbReference type="Pfam" id="PF04773">
    <property type="entry name" value="FecR"/>
    <property type="match status" value="1"/>
</dbReference>
<feature type="domain" description="FecR N-terminal" evidence="3">
    <location>
        <begin position="13"/>
        <end position="54"/>
    </location>
</feature>
<dbReference type="AlphaFoldDB" id="A0A2A4FVP1"/>
<dbReference type="RefSeq" id="WP_066963827.1">
    <property type="nucleotide sequence ID" value="NZ_CP023449.1"/>
</dbReference>
<dbReference type="OrthoDB" id="9798846at2"/>
<accession>A0A2A4FVP1</accession>
<dbReference type="Gene3D" id="2.60.120.1440">
    <property type="match status" value="1"/>
</dbReference>
<evidence type="ECO:0000313" key="4">
    <source>
        <dbReference type="EMBL" id="PCE42259.1"/>
    </source>
</evidence>
<dbReference type="PIRSF" id="PIRSF018266">
    <property type="entry name" value="FecR"/>
    <property type="match status" value="1"/>
</dbReference>
<proteinExistence type="predicted"/>
<name>A0A2A4FVP1_9SPHN</name>
<dbReference type="InterPro" id="IPR012373">
    <property type="entry name" value="Ferrdict_sens_TM"/>
</dbReference>
<keyword evidence="1" id="KW-0472">Membrane</keyword>
<evidence type="ECO:0000259" key="3">
    <source>
        <dbReference type="Pfam" id="PF16220"/>
    </source>
</evidence>
<reference evidence="4 5" key="1">
    <citation type="submission" date="2017-09" db="EMBL/GenBank/DDBJ databases">
        <title>The Catabolism of 3,6-Dichlorosalicylic acid is Initiated by the Cytochrome P450 Monooxygenase DsmABC in Rhizorhabdus dicambivorans Ndbn-20.</title>
        <authorList>
            <person name="Na L."/>
        </authorList>
    </citation>
    <scope>NUCLEOTIDE SEQUENCE [LARGE SCALE GENOMIC DNA]</scope>
    <source>
        <strain evidence="4 5">Ndbn-20m</strain>
    </source>
</reference>
<protein>
    <recommendedName>
        <fullName evidence="6">Iron dicitrate transport regulator FecR</fullName>
    </recommendedName>
</protein>
<evidence type="ECO:0000259" key="2">
    <source>
        <dbReference type="Pfam" id="PF04773"/>
    </source>
</evidence>
<sequence length="336" mass="36328">MRKASTLYGDIHEAAAYWYARMSSDVKLPDDQAAFDGWISQRPEHAEAYAEACATAASFAALTGHPEVEALRVEALLLEEQRRRPLLARIGSMGTAAGLMAAAAAFLFYLLSVPTETGVWQTAPGQTRQIALSDGSTVVLGSDSRLEIRFRRTGRDLEIGRGQAYFDVAHDSTRPFVVAADGRRVTALGTAFDVRSYPNDTTVTLVRGRVEIAREDGSREALLMPGQQFRAASGGTSVRDVDGVAETSWRVGRLEFQNISLVDAVTEFNRSAPQSIVIADTRLADLRLSGVFRADDAYGFAMALVPAYPITATRQSSGDIVLRYRDGARSGGSAGR</sequence>
<keyword evidence="1" id="KW-1133">Transmembrane helix</keyword>
<dbReference type="Proteomes" id="UP000218934">
    <property type="component" value="Unassembled WGS sequence"/>
</dbReference>
<evidence type="ECO:0000313" key="5">
    <source>
        <dbReference type="Proteomes" id="UP000218934"/>
    </source>
</evidence>
<organism evidence="4 5">
    <name type="scientific">Rhizorhabdus dicambivorans</name>
    <dbReference type="NCBI Taxonomy" id="1850238"/>
    <lineage>
        <taxon>Bacteria</taxon>
        <taxon>Pseudomonadati</taxon>
        <taxon>Pseudomonadota</taxon>
        <taxon>Alphaproteobacteria</taxon>
        <taxon>Sphingomonadales</taxon>
        <taxon>Sphingomonadaceae</taxon>
        <taxon>Rhizorhabdus</taxon>
    </lineage>
</organism>
<dbReference type="Pfam" id="PF16220">
    <property type="entry name" value="DUF4880"/>
    <property type="match status" value="1"/>
</dbReference>
<feature type="domain" description="FecR protein" evidence="2">
    <location>
        <begin position="120"/>
        <end position="211"/>
    </location>
</feature>
<dbReference type="InterPro" id="IPR006860">
    <property type="entry name" value="FecR"/>
</dbReference>
<dbReference type="InterPro" id="IPR032623">
    <property type="entry name" value="FecR_N"/>
</dbReference>
<gene>
    <name evidence="4" type="ORF">COO09_11595</name>
</gene>